<gene>
    <name evidence="2" type="ORF">PIB30_088199</name>
</gene>
<keyword evidence="3" id="KW-1185">Reference proteome</keyword>
<reference evidence="2 3" key="1">
    <citation type="journal article" date="2023" name="Plants (Basel)">
        <title>Bridging the Gap: Combining Genomics and Transcriptomics Approaches to Understand Stylosanthes scabra, an Orphan Legume from the Brazilian Caatinga.</title>
        <authorList>
            <person name="Ferreira-Neto J.R.C."/>
            <person name="da Silva M.D."/>
            <person name="Binneck E."/>
            <person name="de Melo N.F."/>
            <person name="da Silva R.H."/>
            <person name="de Melo A.L.T.M."/>
            <person name="Pandolfi V."/>
            <person name="Bustamante F.O."/>
            <person name="Brasileiro-Vidal A.C."/>
            <person name="Benko-Iseppon A.M."/>
        </authorList>
    </citation>
    <scope>NUCLEOTIDE SEQUENCE [LARGE SCALE GENOMIC DNA]</scope>
    <source>
        <tissue evidence="2">Leaves</tissue>
    </source>
</reference>
<accession>A0ABU6TTC5</accession>
<proteinExistence type="predicted"/>
<protein>
    <submittedName>
        <fullName evidence="2">Uncharacterized protein</fullName>
    </submittedName>
</protein>
<evidence type="ECO:0000256" key="1">
    <source>
        <dbReference type="SAM" id="MobiDB-lite"/>
    </source>
</evidence>
<feature type="compositionally biased region" description="Acidic residues" evidence="1">
    <location>
        <begin position="111"/>
        <end position="120"/>
    </location>
</feature>
<sequence>MACKGSSPLAKGKGKIHELPMRASPRLAALRSRVAAKNQLGTPVTLAINTPTPSLPIKKRPLQKATSEDTSKARARSFRRRYRRIAAIGRTFIQEPAPKDNTCETAKRDGDEEEDPDEDP</sequence>
<organism evidence="2 3">
    <name type="scientific">Stylosanthes scabra</name>
    <dbReference type="NCBI Taxonomy" id="79078"/>
    <lineage>
        <taxon>Eukaryota</taxon>
        <taxon>Viridiplantae</taxon>
        <taxon>Streptophyta</taxon>
        <taxon>Embryophyta</taxon>
        <taxon>Tracheophyta</taxon>
        <taxon>Spermatophyta</taxon>
        <taxon>Magnoliopsida</taxon>
        <taxon>eudicotyledons</taxon>
        <taxon>Gunneridae</taxon>
        <taxon>Pentapetalae</taxon>
        <taxon>rosids</taxon>
        <taxon>fabids</taxon>
        <taxon>Fabales</taxon>
        <taxon>Fabaceae</taxon>
        <taxon>Papilionoideae</taxon>
        <taxon>50 kb inversion clade</taxon>
        <taxon>dalbergioids sensu lato</taxon>
        <taxon>Dalbergieae</taxon>
        <taxon>Pterocarpus clade</taxon>
        <taxon>Stylosanthes</taxon>
    </lineage>
</organism>
<comment type="caution">
    <text evidence="2">The sequence shown here is derived from an EMBL/GenBank/DDBJ whole genome shotgun (WGS) entry which is preliminary data.</text>
</comment>
<feature type="compositionally biased region" description="Basic and acidic residues" evidence="1">
    <location>
        <begin position="97"/>
        <end position="110"/>
    </location>
</feature>
<evidence type="ECO:0000313" key="2">
    <source>
        <dbReference type="EMBL" id="MED6152046.1"/>
    </source>
</evidence>
<name>A0ABU6TTC5_9FABA</name>
<feature type="region of interest" description="Disordered" evidence="1">
    <location>
        <begin position="91"/>
        <end position="120"/>
    </location>
</feature>
<dbReference type="EMBL" id="JASCZI010092209">
    <property type="protein sequence ID" value="MED6152046.1"/>
    <property type="molecule type" value="Genomic_DNA"/>
</dbReference>
<feature type="region of interest" description="Disordered" evidence="1">
    <location>
        <begin position="1"/>
        <end position="21"/>
    </location>
</feature>
<dbReference type="Proteomes" id="UP001341840">
    <property type="component" value="Unassembled WGS sequence"/>
</dbReference>
<feature type="region of interest" description="Disordered" evidence="1">
    <location>
        <begin position="45"/>
        <end position="77"/>
    </location>
</feature>
<evidence type="ECO:0000313" key="3">
    <source>
        <dbReference type="Proteomes" id="UP001341840"/>
    </source>
</evidence>